<dbReference type="PANTHER" id="PTHR47227:SF5">
    <property type="entry name" value="DNA-DIRECTED RNA POLYMERASES I, II, AND III SUBUNIT RPABC2"/>
    <property type="match status" value="1"/>
</dbReference>
<dbReference type="EMBL" id="MN738924">
    <property type="protein sequence ID" value="QHT31609.1"/>
    <property type="molecule type" value="Genomic_DNA"/>
</dbReference>
<feature type="compositionally biased region" description="Acidic residues" evidence="3">
    <location>
        <begin position="9"/>
        <end position="21"/>
    </location>
</feature>
<proteinExistence type="predicted"/>
<evidence type="ECO:0008006" key="5">
    <source>
        <dbReference type="Google" id="ProtNLM"/>
    </source>
</evidence>
<protein>
    <recommendedName>
        <fullName evidence="5">DNA-directed RNA polymerase</fullName>
    </recommendedName>
</protein>
<reference evidence="4" key="1">
    <citation type="journal article" date="2020" name="Nature">
        <title>Giant virus diversity and host interactions through global metagenomics.</title>
        <authorList>
            <person name="Schulz F."/>
            <person name="Roux S."/>
            <person name="Paez-Espino D."/>
            <person name="Jungbluth S."/>
            <person name="Walsh D.A."/>
            <person name="Denef V.J."/>
            <person name="McMahon K.D."/>
            <person name="Konstantinidis K.T."/>
            <person name="Eloe-Fadrosh E.A."/>
            <person name="Kyrpides N.C."/>
            <person name="Woyke T."/>
        </authorList>
    </citation>
    <scope>NUCLEOTIDE SEQUENCE</scope>
    <source>
        <strain evidence="4">GVMAG-M-3300009155-48</strain>
    </source>
</reference>
<dbReference type="InterPro" id="IPR036161">
    <property type="entry name" value="RPB6/omega-like_sf"/>
</dbReference>
<dbReference type="PANTHER" id="PTHR47227">
    <property type="entry name" value="DNA-DIRECTED RNA POLYMERASE SUBUNIT K"/>
    <property type="match status" value="1"/>
</dbReference>
<evidence type="ECO:0000256" key="1">
    <source>
        <dbReference type="ARBA" id="ARBA00022478"/>
    </source>
</evidence>
<evidence type="ECO:0000256" key="2">
    <source>
        <dbReference type="ARBA" id="ARBA00023163"/>
    </source>
</evidence>
<dbReference type="GO" id="GO:0003899">
    <property type="term" value="F:DNA-directed RNA polymerase activity"/>
    <property type="evidence" value="ECO:0007669"/>
    <property type="project" value="InterPro"/>
</dbReference>
<dbReference type="GO" id="GO:0005736">
    <property type="term" value="C:RNA polymerase I complex"/>
    <property type="evidence" value="ECO:0007669"/>
    <property type="project" value="TreeGrafter"/>
</dbReference>
<feature type="compositionally biased region" description="Acidic residues" evidence="3">
    <location>
        <begin position="41"/>
        <end position="69"/>
    </location>
</feature>
<dbReference type="AlphaFoldDB" id="A0A6C0ETF4"/>
<dbReference type="InterPro" id="IPR006110">
    <property type="entry name" value="Pol_omega/Rpo6/RPB6"/>
</dbReference>
<name>A0A6C0ETF4_9ZZZZ</name>
<keyword evidence="2" id="KW-0804">Transcription</keyword>
<sequence length="223" mass="26061">MDEKYEYPSDIDSEIDSDTENVLELPVTSKINNKTTNMVNDDSDEDEDYDNDDENESMNSEDDIYETENTENAIEKNSYNIDNNDNDDDDEDDEDDDENYLQKFNENIKRNIISDYHPELQFNNYEEIENLTTIIRNENGTIVDPLHKTLPFLTKYEKTRILGERTHQINSGSKPFIPVESNIIDGYLIALAELEQKKIPFIIKRPLPNGGCEYWKLKDLEII</sequence>
<evidence type="ECO:0000313" key="4">
    <source>
        <dbReference type="EMBL" id="QHT31609.1"/>
    </source>
</evidence>
<dbReference type="GO" id="GO:0006360">
    <property type="term" value="P:transcription by RNA polymerase I"/>
    <property type="evidence" value="ECO:0007669"/>
    <property type="project" value="TreeGrafter"/>
</dbReference>
<dbReference type="GO" id="GO:0042797">
    <property type="term" value="P:tRNA transcription by RNA polymerase III"/>
    <property type="evidence" value="ECO:0007669"/>
    <property type="project" value="TreeGrafter"/>
</dbReference>
<accession>A0A6C0ETF4</accession>
<dbReference type="Pfam" id="PF01192">
    <property type="entry name" value="RNA_pol_Rpb6"/>
    <property type="match status" value="1"/>
</dbReference>
<dbReference type="GO" id="GO:0003677">
    <property type="term" value="F:DNA binding"/>
    <property type="evidence" value="ECO:0007669"/>
    <property type="project" value="InterPro"/>
</dbReference>
<feature type="compositionally biased region" description="Polar residues" evidence="3">
    <location>
        <begin position="29"/>
        <end position="39"/>
    </location>
</feature>
<evidence type="ECO:0000256" key="3">
    <source>
        <dbReference type="SAM" id="MobiDB-lite"/>
    </source>
</evidence>
<feature type="compositionally biased region" description="Acidic residues" evidence="3">
    <location>
        <begin position="84"/>
        <end position="97"/>
    </location>
</feature>
<dbReference type="SUPFAM" id="SSF63562">
    <property type="entry name" value="RPB6/omega subunit-like"/>
    <property type="match status" value="1"/>
</dbReference>
<keyword evidence="1" id="KW-0240">DNA-directed RNA polymerase</keyword>
<feature type="compositionally biased region" description="Polar residues" evidence="3">
    <location>
        <begin position="70"/>
        <end position="81"/>
    </location>
</feature>
<dbReference type="GO" id="GO:0005665">
    <property type="term" value="C:RNA polymerase II, core complex"/>
    <property type="evidence" value="ECO:0007669"/>
    <property type="project" value="TreeGrafter"/>
</dbReference>
<dbReference type="Gene3D" id="3.90.940.10">
    <property type="match status" value="1"/>
</dbReference>
<organism evidence="4">
    <name type="scientific">viral metagenome</name>
    <dbReference type="NCBI Taxonomy" id="1070528"/>
    <lineage>
        <taxon>unclassified sequences</taxon>
        <taxon>metagenomes</taxon>
        <taxon>organismal metagenomes</taxon>
    </lineage>
</organism>
<feature type="region of interest" description="Disordered" evidence="3">
    <location>
        <begin position="1"/>
        <end position="97"/>
    </location>
</feature>
<dbReference type="GO" id="GO:0005666">
    <property type="term" value="C:RNA polymerase III complex"/>
    <property type="evidence" value="ECO:0007669"/>
    <property type="project" value="TreeGrafter"/>
</dbReference>
<dbReference type="GO" id="GO:0006366">
    <property type="term" value="P:transcription by RNA polymerase II"/>
    <property type="evidence" value="ECO:0007669"/>
    <property type="project" value="TreeGrafter"/>
</dbReference>